<name>U2R7Z6_9FIRM</name>
<accession>U2R7Z6</accession>
<dbReference type="HOGENOM" id="CLU_2259597_0_0_9"/>
<gene>
    <name evidence="1" type="ORF">HMPREF0367_00320</name>
</gene>
<organism evidence="1 2">
    <name type="scientific">Faecalitalea cylindroides ATCC 27803</name>
    <dbReference type="NCBI Taxonomy" id="649755"/>
    <lineage>
        <taxon>Bacteria</taxon>
        <taxon>Bacillati</taxon>
        <taxon>Bacillota</taxon>
        <taxon>Erysipelotrichia</taxon>
        <taxon>Erysipelotrichales</taxon>
        <taxon>Erysipelotrichaceae</taxon>
        <taxon>Faecalitalea</taxon>
    </lineage>
</organism>
<dbReference type="AlphaFoldDB" id="U2R7Z6"/>
<dbReference type="Proteomes" id="UP000016658">
    <property type="component" value="Unassembled WGS sequence"/>
</dbReference>
<dbReference type="EMBL" id="AWVI01000017">
    <property type="protein sequence ID" value="ERK46827.1"/>
    <property type="molecule type" value="Genomic_DNA"/>
</dbReference>
<evidence type="ECO:0000313" key="2">
    <source>
        <dbReference type="Proteomes" id="UP000016658"/>
    </source>
</evidence>
<reference evidence="1 2" key="1">
    <citation type="submission" date="2013-06" db="EMBL/GenBank/DDBJ databases">
        <authorList>
            <person name="Weinstock G."/>
            <person name="Sodergren E."/>
            <person name="Lobos E.A."/>
            <person name="Fulton L."/>
            <person name="Fulton R."/>
            <person name="Courtney L."/>
            <person name="Fronick C."/>
            <person name="O'Laughlin M."/>
            <person name="Godfrey J."/>
            <person name="Wilson R.M."/>
            <person name="Miner T."/>
            <person name="Farmer C."/>
            <person name="Delehaunty K."/>
            <person name="Cordes M."/>
            <person name="Minx P."/>
            <person name="Tomlinson C."/>
            <person name="Chen J."/>
            <person name="Wollam A."/>
            <person name="Pepin K.H."/>
            <person name="Bhonagiri V."/>
            <person name="Zhang X."/>
            <person name="Warren W."/>
            <person name="Mitreva M."/>
            <person name="Mardis E.R."/>
            <person name="Wilson R.K."/>
        </authorList>
    </citation>
    <scope>NUCLEOTIDE SEQUENCE [LARGE SCALE GENOMIC DNA]</scope>
    <source>
        <strain evidence="1 2">ATCC 27803</strain>
    </source>
</reference>
<sequence>MKEAKTLKRIKFYITPEQTTILKKIDSLTYLKDFEPNSIIKEGRIYKSTIHDGLIINKKGWKWKSKNLSGKCAVDYLVYVEHFSFMDALHLLFDCYLSGGEYA</sequence>
<proteinExistence type="predicted"/>
<comment type="caution">
    <text evidence="1">The sequence shown here is derived from an EMBL/GenBank/DDBJ whole genome shotgun (WGS) entry which is preliminary data.</text>
</comment>
<protein>
    <submittedName>
        <fullName evidence="1">Uncharacterized protein</fullName>
    </submittedName>
</protein>
<evidence type="ECO:0000313" key="1">
    <source>
        <dbReference type="EMBL" id="ERK46827.1"/>
    </source>
</evidence>